<keyword evidence="3" id="KW-1003">Cell membrane</keyword>
<feature type="transmembrane region" description="Helical" evidence="7">
    <location>
        <begin position="21"/>
        <end position="43"/>
    </location>
</feature>
<feature type="transmembrane region" description="Helical" evidence="7">
    <location>
        <begin position="396"/>
        <end position="414"/>
    </location>
</feature>
<comment type="subcellular location">
    <subcellularLocation>
        <location evidence="1">Cell inner membrane</location>
        <topology evidence="1">Multi-pass membrane protein</topology>
    </subcellularLocation>
</comment>
<dbReference type="EMBL" id="FTOH01000002">
    <property type="protein sequence ID" value="SIS50619.1"/>
    <property type="molecule type" value="Genomic_DNA"/>
</dbReference>
<gene>
    <name evidence="8" type="ORF">SAMN05421686_102112</name>
</gene>
<name>A0A1N7JMN5_9GAMM</name>
<protein>
    <submittedName>
        <fullName evidence="8">Putative efflux protein, MATE family</fullName>
    </submittedName>
</protein>
<feature type="transmembrane region" description="Helical" evidence="7">
    <location>
        <begin position="93"/>
        <end position="115"/>
    </location>
</feature>
<keyword evidence="4 7" id="KW-0812">Transmembrane</keyword>
<evidence type="ECO:0000313" key="8">
    <source>
        <dbReference type="EMBL" id="SIS50619.1"/>
    </source>
</evidence>
<evidence type="ECO:0000256" key="5">
    <source>
        <dbReference type="ARBA" id="ARBA00022989"/>
    </source>
</evidence>
<keyword evidence="6 7" id="KW-0472">Membrane</keyword>
<dbReference type="PIRSF" id="PIRSF006603">
    <property type="entry name" value="DinF"/>
    <property type="match status" value="1"/>
</dbReference>
<evidence type="ECO:0000256" key="3">
    <source>
        <dbReference type="ARBA" id="ARBA00022475"/>
    </source>
</evidence>
<dbReference type="PANTHER" id="PTHR43549:SF3">
    <property type="entry name" value="MULTIDRUG RESISTANCE PROTEIN YPNP-RELATED"/>
    <property type="match status" value="1"/>
</dbReference>
<evidence type="ECO:0000313" key="9">
    <source>
        <dbReference type="Proteomes" id="UP000185639"/>
    </source>
</evidence>
<dbReference type="InterPro" id="IPR052031">
    <property type="entry name" value="Membrane_Transporter-Flippase"/>
</dbReference>
<feature type="transmembrane region" description="Helical" evidence="7">
    <location>
        <begin position="318"/>
        <end position="340"/>
    </location>
</feature>
<evidence type="ECO:0000256" key="1">
    <source>
        <dbReference type="ARBA" id="ARBA00004429"/>
    </source>
</evidence>
<keyword evidence="9" id="KW-1185">Reference proteome</keyword>
<dbReference type="NCBIfam" id="TIGR00797">
    <property type="entry name" value="matE"/>
    <property type="match status" value="1"/>
</dbReference>
<feature type="transmembrane region" description="Helical" evidence="7">
    <location>
        <begin position="200"/>
        <end position="219"/>
    </location>
</feature>
<evidence type="ECO:0000256" key="2">
    <source>
        <dbReference type="ARBA" id="ARBA00022448"/>
    </source>
</evidence>
<dbReference type="InterPro" id="IPR002528">
    <property type="entry name" value="MATE_fam"/>
</dbReference>
<evidence type="ECO:0000256" key="6">
    <source>
        <dbReference type="ARBA" id="ARBA00023136"/>
    </source>
</evidence>
<keyword evidence="5 7" id="KW-1133">Transmembrane helix</keyword>
<reference evidence="9" key="1">
    <citation type="submission" date="2017-01" db="EMBL/GenBank/DDBJ databases">
        <authorList>
            <person name="Varghese N."/>
            <person name="Submissions S."/>
        </authorList>
    </citation>
    <scope>NUCLEOTIDE SEQUENCE [LARGE SCALE GENOMIC DNA]</scope>
    <source>
        <strain evidence="9">DSM 24913</strain>
    </source>
</reference>
<dbReference type="Pfam" id="PF01554">
    <property type="entry name" value="MatE"/>
    <property type="match status" value="2"/>
</dbReference>
<dbReference type="Proteomes" id="UP000185639">
    <property type="component" value="Unassembled WGS sequence"/>
</dbReference>
<feature type="transmembrane region" description="Helical" evidence="7">
    <location>
        <begin position="360"/>
        <end position="384"/>
    </location>
</feature>
<dbReference type="RefSeq" id="WP_076514277.1">
    <property type="nucleotide sequence ID" value="NZ_FTOH01000002.1"/>
</dbReference>
<dbReference type="PANTHER" id="PTHR43549">
    <property type="entry name" value="MULTIDRUG RESISTANCE PROTEIN YPNP-RELATED"/>
    <property type="match status" value="1"/>
</dbReference>
<dbReference type="STRING" id="484498.SAMN05421686_102112"/>
<feature type="transmembrane region" description="Helical" evidence="7">
    <location>
        <begin position="169"/>
        <end position="188"/>
    </location>
</feature>
<dbReference type="GO" id="GO:0042910">
    <property type="term" value="F:xenobiotic transmembrane transporter activity"/>
    <property type="evidence" value="ECO:0007669"/>
    <property type="project" value="InterPro"/>
</dbReference>
<evidence type="ECO:0000256" key="4">
    <source>
        <dbReference type="ARBA" id="ARBA00022692"/>
    </source>
</evidence>
<proteinExistence type="predicted"/>
<dbReference type="InterPro" id="IPR048279">
    <property type="entry name" value="MdtK-like"/>
</dbReference>
<evidence type="ECO:0000256" key="7">
    <source>
        <dbReference type="SAM" id="Phobius"/>
    </source>
</evidence>
<organism evidence="8 9">
    <name type="scientific">Thalassolituus maritimus</name>
    <dbReference type="NCBI Taxonomy" id="484498"/>
    <lineage>
        <taxon>Bacteria</taxon>
        <taxon>Pseudomonadati</taxon>
        <taxon>Pseudomonadota</taxon>
        <taxon>Gammaproteobacteria</taxon>
        <taxon>Oceanospirillales</taxon>
        <taxon>Oceanospirillaceae</taxon>
        <taxon>Thalassolituus</taxon>
    </lineage>
</organism>
<dbReference type="GO" id="GO:0015297">
    <property type="term" value="F:antiporter activity"/>
    <property type="evidence" value="ECO:0007669"/>
    <property type="project" value="InterPro"/>
</dbReference>
<feature type="transmembrane region" description="Helical" evidence="7">
    <location>
        <begin position="55"/>
        <end position="81"/>
    </location>
</feature>
<keyword evidence="2" id="KW-0813">Transport</keyword>
<feature type="transmembrane region" description="Helical" evidence="7">
    <location>
        <begin position="420"/>
        <end position="442"/>
    </location>
</feature>
<accession>A0A1N7JMN5</accession>
<sequence>MAVEGAVLTRGSVGRHLYNQTLPMVVGILALMSVGLLDAYFIGNLGKDPLTAVSFIFPVVFALSSLGVGVIAAIASVVSRALGSGQKHKAQSLVALGIVAAGIFGIVITVLLLLFKRPLFEVMNASPDLLPLIDSYMTPFAFGFPMLLINMGGNGALRAQGMAGKASLILMMMALVNLILDPILIAGIGSFEGFGIKGAAYATVAGWTLASILALVLIARSPVGLNFSRLKEAHPGEDIRALLRVGAPAAVSNSVNPVGLSIMTALLAKYGDAAVAGFGAGGRLQALAVVPLLALSSSIGGIVGQNWGAGYGDRARRALWMAIGFCVVYSLTAGALLVTWRESLATVFTDSPAVIDAISTYLMISVWGYAGFGALIVVNGAFNAIDRAYWALGQSVVRVALIMVPVAVGLSLVLESRSIYAAELIANLVGGLVAIILGRALLDDRWLRS</sequence>
<dbReference type="GO" id="GO:0005886">
    <property type="term" value="C:plasma membrane"/>
    <property type="evidence" value="ECO:0007669"/>
    <property type="project" value="UniProtKB-SubCell"/>
</dbReference>
<feature type="transmembrane region" description="Helical" evidence="7">
    <location>
        <begin position="135"/>
        <end position="157"/>
    </location>
</feature>
<dbReference type="AlphaFoldDB" id="A0A1N7JMN5"/>